<dbReference type="PRINTS" id="PR01806">
    <property type="entry name" value="VIRFACTRMVIN"/>
</dbReference>
<evidence type="ECO:0000256" key="3">
    <source>
        <dbReference type="ARBA" id="ARBA00022692"/>
    </source>
</evidence>
<evidence type="ECO:0000313" key="10">
    <source>
        <dbReference type="Proteomes" id="UP001321506"/>
    </source>
</evidence>
<dbReference type="PANTHER" id="PTHR47019">
    <property type="entry name" value="LIPID II FLIPPASE MURJ"/>
    <property type="match status" value="1"/>
</dbReference>
<evidence type="ECO:0000256" key="1">
    <source>
        <dbReference type="ARBA" id="ARBA00004651"/>
    </source>
</evidence>
<keyword evidence="7 8" id="KW-0472">Membrane</keyword>
<dbReference type="GO" id="GO:0015648">
    <property type="term" value="F:lipid-linked peptidoglycan transporter activity"/>
    <property type="evidence" value="ECO:0007669"/>
    <property type="project" value="TreeGrafter"/>
</dbReference>
<feature type="transmembrane region" description="Helical" evidence="8">
    <location>
        <begin position="507"/>
        <end position="532"/>
    </location>
</feature>
<dbReference type="GO" id="GO:0034204">
    <property type="term" value="P:lipid translocation"/>
    <property type="evidence" value="ECO:0007669"/>
    <property type="project" value="TreeGrafter"/>
</dbReference>
<comment type="subcellular location">
    <subcellularLocation>
        <location evidence="1">Cell membrane</location>
        <topology evidence="1">Multi-pass membrane protein</topology>
    </subcellularLocation>
</comment>
<comment type="caution">
    <text evidence="9">The sequence shown here is derived from an EMBL/GenBank/DDBJ whole genome shotgun (WGS) entry which is preliminary data.</text>
</comment>
<feature type="transmembrane region" description="Helical" evidence="8">
    <location>
        <begin position="476"/>
        <end position="495"/>
    </location>
</feature>
<dbReference type="RefSeq" id="WP_281488892.1">
    <property type="nucleotide sequence ID" value="NZ_JASATX010000003.1"/>
</dbReference>
<dbReference type="PANTHER" id="PTHR47019:SF1">
    <property type="entry name" value="LIPID II FLIPPASE MURJ"/>
    <property type="match status" value="1"/>
</dbReference>
<reference evidence="9 10" key="1">
    <citation type="submission" date="2023-04" db="EMBL/GenBank/DDBJ databases">
        <title>Klugiella caeni sp. nov. isolated from the sludge of biochemical tank.</title>
        <authorList>
            <person name="Geng K."/>
        </authorList>
    </citation>
    <scope>NUCLEOTIDE SEQUENCE [LARGE SCALE GENOMIC DNA]</scope>
    <source>
        <strain evidence="9 10">YN-L-19</strain>
    </source>
</reference>
<dbReference type="AlphaFoldDB" id="A0AAW6T9R1"/>
<evidence type="ECO:0000256" key="8">
    <source>
        <dbReference type="SAM" id="Phobius"/>
    </source>
</evidence>
<evidence type="ECO:0000256" key="7">
    <source>
        <dbReference type="ARBA" id="ARBA00023136"/>
    </source>
</evidence>
<feature type="transmembrane region" description="Helical" evidence="8">
    <location>
        <begin position="168"/>
        <end position="191"/>
    </location>
</feature>
<dbReference type="Pfam" id="PF03023">
    <property type="entry name" value="MurJ"/>
    <property type="match status" value="1"/>
</dbReference>
<dbReference type="GO" id="GO:0005886">
    <property type="term" value="C:plasma membrane"/>
    <property type="evidence" value="ECO:0007669"/>
    <property type="project" value="UniProtKB-SubCell"/>
</dbReference>
<dbReference type="CDD" id="cd13123">
    <property type="entry name" value="MATE_MurJ_like"/>
    <property type="match status" value="1"/>
</dbReference>
<feature type="transmembrane region" description="Helical" evidence="8">
    <location>
        <begin position="295"/>
        <end position="316"/>
    </location>
</feature>
<keyword evidence="2" id="KW-1003">Cell membrane</keyword>
<accession>A0AAW6T9R1</accession>
<evidence type="ECO:0000256" key="5">
    <source>
        <dbReference type="ARBA" id="ARBA00022984"/>
    </source>
</evidence>
<keyword evidence="6 8" id="KW-1133">Transmembrane helix</keyword>
<evidence type="ECO:0000313" key="9">
    <source>
        <dbReference type="EMBL" id="MDI2099109.1"/>
    </source>
</evidence>
<feature type="transmembrane region" description="Helical" evidence="8">
    <location>
        <begin position="373"/>
        <end position="394"/>
    </location>
</feature>
<name>A0AAW6T9R1_9MICO</name>
<dbReference type="Proteomes" id="UP001321506">
    <property type="component" value="Unassembled WGS sequence"/>
</dbReference>
<feature type="transmembrane region" description="Helical" evidence="8">
    <location>
        <begin position="406"/>
        <end position="427"/>
    </location>
</feature>
<evidence type="ECO:0000256" key="4">
    <source>
        <dbReference type="ARBA" id="ARBA00022960"/>
    </source>
</evidence>
<feature type="transmembrane region" description="Helical" evidence="8">
    <location>
        <begin position="136"/>
        <end position="156"/>
    </location>
</feature>
<sequence>MAEAGGGTPSIRRSSALLASGTLVSRVLGFVSAFLLATTLGTVGDGADLFTLANQLPNNIYAIVAGGVLSAVLVPQIVRAGLHADGGAAYVNRLVTLGLVIFAVIGVIATLAAPLLVRLYAQSGEGMGDGLSQAQFGLAVAFAYWCLPQVFFYALYSLLGEVLNGRSVFGPFTWAPVLNNVVAITGILLFAMLYGTAPEHQSVETWTTDRVVLISGSATLGVAAQAVVLFAFWKRAGLRFRLDFRWRGVGLRQTGKSAAWVFGMILITQLAGIVQSNVASLAAGTGEASLAVLRFAWLIFMLPHGIATVSIVTAYFTRMSTHARDGDFVSLRADVAASLRATGLIMVFSSLGLIAIAYPFAAVFGGGFKEIEAMALVLIAYLLGLVPFSMLFVLQRTFYALEDTRTPFLVQAAQAVVFVLGMLVVAQLPLDRIAIGVAVTVTIAGTLQTALAWVLLRRKLGTGGQSGAIVREHVRYTVAMLPAAAAGALIVWLLGGFRAGGFAVSGVFEAGAVMVLAGTMMAIIYAALLLLMRNRELLEFVRPIVARLRRR</sequence>
<organism evidence="9 10">
    <name type="scientific">Ruicaihuangia caeni</name>
    <dbReference type="NCBI Taxonomy" id="3042517"/>
    <lineage>
        <taxon>Bacteria</taxon>
        <taxon>Bacillati</taxon>
        <taxon>Actinomycetota</taxon>
        <taxon>Actinomycetes</taxon>
        <taxon>Micrococcales</taxon>
        <taxon>Microbacteriaceae</taxon>
        <taxon>Ruicaihuangia</taxon>
    </lineage>
</organism>
<feature type="transmembrane region" description="Helical" evidence="8">
    <location>
        <begin position="433"/>
        <end position="456"/>
    </location>
</feature>
<feature type="transmembrane region" description="Helical" evidence="8">
    <location>
        <begin position="16"/>
        <end position="40"/>
    </location>
</feature>
<dbReference type="InterPro" id="IPR004268">
    <property type="entry name" value="MurJ"/>
</dbReference>
<gene>
    <name evidence="9" type="primary">murJ</name>
    <name evidence="9" type="ORF">QF206_09060</name>
</gene>
<dbReference type="InterPro" id="IPR051050">
    <property type="entry name" value="Lipid_II_flippase_MurJ/MviN"/>
</dbReference>
<evidence type="ECO:0000256" key="2">
    <source>
        <dbReference type="ARBA" id="ARBA00022475"/>
    </source>
</evidence>
<keyword evidence="3 8" id="KW-0812">Transmembrane</keyword>
<dbReference type="EMBL" id="JASATX010000003">
    <property type="protein sequence ID" value="MDI2099109.1"/>
    <property type="molecule type" value="Genomic_DNA"/>
</dbReference>
<proteinExistence type="predicted"/>
<protein>
    <submittedName>
        <fullName evidence="9">Murein biosynthesis integral membrane protein MurJ</fullName>
    </submittedName>
</protein>
<keyword evidence="5" id="KW-0573">Peptidoglycan synthesis</keyword>
<feature type="transmembrane region" description="Helical" evidence="8">
    <location>
        <begin position="60"/>
        <end position="82"/>
    </location>
</feature>
<feature type="transmembrane region" description="Helical" evidence="8">
    <location>
        <begin position="211"/>
        <end position="233"/>
    </location>
</feature>
<keyword evidence="4" id="KW-0133">Cell shape</keyword>
<dbReference type="GO" id="GO:0008360">
    <property type="term" value="P:regulation of cell shape"/>
    <property type="evidence" value="ECO:0007669"/>
    <property type="project" value="UniProtKB-KW"/>
</dbReference>
<feature type="transmembrane region" description="Helical" evidence="8">
    <location>
        <begin position="94"/>
        <end position="116"/>
    </location>
</feature>
<feature type="transmembrane region" description="Helical" evidence="8">
    <location>
        <begin position="254"/>
        <end position="275"/>
    </location>
</feature>
<dbReference type="GO" id="GO:0009252">
    <property type="term" value="P:peptidoglycan biosynthetic process"/>
    <property type="evidence" value="ECO:0007669"/>
    <property type="project" value="UniProtKB-KW"/>
</dbReference>
<keyword evidence="10" id="KW-1185">Reference proteome</keyword>
<evidence type="ECO:0000256" key="6">
    <source>
        <dbReference type="ARBA" id="ARBA00022989"/>
    </source>
</evidence>
<dbReference type="NCBIfam" id="TIGR01695">
    <property type="entry name" value="murJ_mviN"/>
    <property type="match status" value="1"/>
</dbReference>
<feature type="transmembrane region" description="Helical" evidence="8">
    <location>
        <begin position="337"/>
        <end position="361"/>
    </location>
</feature>